<comment type="caution">
    <text evidence="1">The sequence shown here is derived from an EMBL/GenBank/DDBJ whole genome shotgun (WGS) entry which is preliminary data.</text>
</comment>
<gene>
    <name evidence="1" type="ORF">BCR39DRAFT_552423</name>
</gene>
<evidence type="ECO:0000313" key="1">
    <source>
        <dbReference type="EMBL" id="ORY22037.1"/>
    </source>
</evidence>
<dbReference type="EMBL" id="MCFC01000099">
    <property type="protein sequence ID" value="ORY22037.1"/>
    <property type="molecule type" value="Genomic_DNA"/>
</dbReference>
<name>A0A1Y2AIM8_9TREE</name>
<accession>A0A1Y2AIM8</accession>
<sequence length="58" mass="6867">MYMFYRYRLYISIVIDTEMSVYANQYLIILQPHTLPILHQTLTPCSRGGISELDSFHL</sequence>
<dbReference type="InParanoid" id="A0A1Y2AIM8"/>
<dbReference type="Proteomes" id="UP000193986">
    <property type="component" value="Unassembled WGS sequence"/>
</dbReference>
<proteinExistence type="predicted"/>
<organism evidence="1 2">
    <name type="scientific">Naematelia encephala</name>
    <dbReference type="NCBI Taxonomy" id="71784"/>
    <lineage>
        <taxon>Eukaryota</taxon>
        <taxon>Fungi</taxon>
        <taxon>Dikarya</taxon>
        <taxon>Basidiomycota</taxon>
        <taxon>Agaricomycotina</taxon>
        <taxon>Tremellomycetes</taxon>
        <taxon>Tremellales</taxon>
        <taxon>Naemateliaceae</taxon>
        <taxon>Naematelia</taxon>
    </lineage>
</organism>
<keyword evidence="2" id="KW-1185">Reference proteome</keyword>
<evidence type="ECO:0000313" key="2">
    <source>
        <dbReference type="Proteomes" id="UP000193986"/>
    </source>
</evidence>
<dbReference type="AlphaFoldDB" id="A0A1Y2AIM8"/>
<reference evidence="1 2" key="1">
    <citation type="submission" date="2016-07" db="EMBL/GenBank/DDBJ databases">
        <title>Pervasive Adenine N6-methylation of Active Genes in Fungi.</title>
        <authorList>
            <consortium name="DOE Joint Genome Institute"/>
            <person name="Mondo S.J."/>
            <person name="Dannebaum R.O."/>
            <person name="Kuo R.C."/>
            <person name="Labutti K."/>
            <person name="Haridas S."/>
            <person name="Kuo A."/>
            <person name="Salamov A."/>
            <person name="Ahrendt S.R."/>
            <person name="Lipzen A."/>
            <person name="Sullivan W."/>
            <person name="Andreopoulos W.B."/>
            <person name="Clum A."/>
            <person name="Lindquist E."/>
            <person name="Daum C."/>
            <person name="Ramamoorthy G.K."/>
            <person name="Gryganskyi A."/>
            <person name="Culley D."/>
            <person name="Magnuson J.K."/>
            <person name="James T.Y."/>
            <person name="O'Malley M.A."/>
            <person name="Stajich J.E."/>
            <person name="Spatafora J.W."/>
            <person name="Visel A."/>
            <person name="Grigoriev I.V."/>
        </authorList>
    </citation>
    <scope>NUCLEOTIDE SEQUENCE [LARGE SCALE GENOMIC DNA]</scope>
    <source>
        <strain evidence="1 2">68-887.2</strain>
    </source>
</reference>
<protein>
    <submittedName>
        <fullName evidence="1">Uncharacterized protein</fullName>
    </submittedName>
</protein>